<name>A0AAF0EXC9_9BASI</name>
<feature type="compositionally biased region" description="Low complexity" evidence="3">
    <location>
        <begin position="114"/>
        <end position="132"/>
    </location>
</feature>
<evidence type="ECO:0000313" key="6">
    <source>
        <dbReference type="Proteomes" id="UP001219933"/>
    </source>
</evidence>
<reference evidence="5" key="1">
    <citation type="submission" date="2023-03" db="EMBL/GenBank/DDBJ databases">
        <title>Mating type loci evolution in Malassezia.</title>
        <authorList>
            <person name="Coelho M.A."/>
        </authorList>
    </citation>
    <scope>NUCLEOTIDE SEQUENCE</scope>
    <source>
        <strain evidence="5">CBS 11721</strain>
    </source>
</reference>
<dbReference type="GO" id="GO:0016887">
    <property type="term" value="F:ATP hydrolysis activity"/>
    <property type="evidence" value="ECO:0007669"/>
    <property type="project" value="InterPro"/>
</dbReference>
<dbReference type="SMART" id="SM00382">
    <property type="entry name" value="AAA"/>
    <property type="match status" value="1"/>
</dbReference>
<dbReference type="SUPFAM" id="SSF52540">
    <property type="entry name" value="P-loop containing nucleoside triphosphate hydrolases"/>
    <property type="match status" value="1"/>
</dbReference>
<feature type="region of interest" description="Disordered" evidence="3">
    <location>
        <begin position="1"/>
        <end position="188"/>
    </location>
</feature>
<dbReference type="InterPro" id="IPR003593">
    <property type="entry name" value="AAA+_ATPase"/>
</dbReference>
<dbReference type="PANTHER" id="PTHR10763">
    <property type="entry name" value="CELL DIVISION CONTROL PROTEIN 6-RELATED"/>
    <property type="match status" value="1"/>
</dbReference>
<protein>
    <submittedName>
        <fullName evidence="5">AAA ATPase</fullName>
    </submittedName>
</protein>
<comment type="similarity">
    <text evidence="1">Belongs to the CDC6/cdc18 family.</text>
</comment>
<accession>A0AAF0EXC9</accession>
<dbReference type="Gene3D" id="1.10.8.60">
    <property type="match status" value="1"/>
</dbReference>
<proteinExistence type="inferred from homology"/>
<keyword evidence="6" id="KW-1185">Reference proteome</keyword>
<sequence>MPTTRSQTRPFGESQSHMALDVPHKTRLQTRRAAQAQPEEVSPAEPVTSSPPGDDEPPRTPRRSARKRMRDDDKENIAPIRTVSRSTLDAEAAVASDQRVPDDSIARRTRRRVSAAAAPSVPTPPSDDASTPEASQAPLTTPAPQSIPMPSTPRRRPPTPQSTTTKKNDLYTPSKLMPPTPEATPSKAKMSVYARARALLRESDSTTIVGRVSERATVNAFLDDSSACSGCMYVSGMPGTGKTALIRSIVEERDALVALVNCVSLSSPHQVAGEIMKAIGASAVPTVEELGDALANTLGERSLVIVLDELDHLLHTRVHQNVLYRLFCLPTQVGGGRISMIGVANSLDLTERFVPLLGSRGIRPQLLHFQPLEAGDMVSILQERLAPLAIEHEAGGAPLFSAAALTLLSRKLASVSGDIRKILDSCRLALDMVEERCEIGSSVQPGDIVKVLAHMAGNAQVARVRALGIHAKLLLLSWVVLQERSDQDAESDGGIRIADMECKYQSMLQRDGGFVSPLESSELLDVLERLETQGLVRIYSEAAGGSLPQAFSKGGATRRPTAPVTRVSPSGKRAAKKQLLATNRRMAPALDRASIIKALTTMGATATPDINDVGAGCSQTVVDAMIRLLERERDDIERATLWHTTQPARDETRREELGGGRGRIADNGL</sequence>
<organism evidence="5 6">
    <name type="scientific">Malassezia cuniculi</name>
    <dbReference type="NCBI Taxonomy" id="948313"/>
    <lineage>
        <taxon>Eukaryota</taxon>
        <taxon>Fungi</taxon>
        <taxon>Dikarya</taxon>
        <taxon>Basidiomycota</taxon>
        <taxon>Ustilaginomycotina</taxon>
        <taxon>Malasseziomycetes</taxon>
        <taxon>Malasseziales</taxon>
        <taxon>Malasseziaceae</taxon>
        <taxon>Malassezia</taxon>
    </lineage>
</organism>
<evidence type="ECO:0000259" key="4">
    <source>
        <dbReference type="SMART" id="SM00382"/>
    </source>
</evidence>
<evidence type="ECO:0000256" key="2">
    <source>
        <dbReference type="ARBA" id="ARBA00022705"/>
    </source>
</evidence>
<feature type="compositionally biased region" description="Polar residues" evidence="3">
    <location>
        <begin position="133"/>
        <end position="144"/>
    </location>
</feature>
<evidence type="ECO:0000256" key="3">
    <source>
        <dbReference type="SAM" id="MobiDB-lite"/>
    </source>
</evidence>
<dbReference type="InterPro" id="IPR027417">
    <property type="entry name" value="P-loop_NTPase"/>
</dbReference>
<dbReference type="Pfam" id="PF13401">
    <property type="entry name" value="AAA_22"/>
    <property type="match status" value="1"/>
</dbReference>
<dbReference type="PANTHER" id="PTHR10763:SF26">
    <property type="entry name" value="CELL DIVISION CONTROL PROTEIN 6 HOMOLOG"/>
    <property type="match status" value="1"/>
</dbReference>
<dbReference type="AlphaFoldDB" id="A0AAF0EXC9"/>
<dbReference type="GO" id="GO:0005634">
    <property type="term" value="C:nucleus"/>
    <property type="evidence" value="ECO:0007669"/>
    <property type="project" value="TreeGrafter"/>
</dbReference>
<gene>
    <name evidence="5" type="primary">CDC6</name>
    <name evidence="5" type="ORF">MCUN1_003137</name>
</gene>
<dbReference type="GO" id="GO:0006270">
    <property type="term" value="P:DNA replication initiation"/>
    <property type="evidence" value="ECO:0007669"/>
    <property type="project" value="TreeGrafter"/>
</dbReference>
<feature type="compositionally biased region" description="Polar residues" evidence="3">
    <location>
        <begin position="1"/>
        <end position="17"/>
    </location>
</feature>
<keyword evidence="2" id="KW-0235">DNA replication</keyword>
<feature type="domain" description="AAA+ ATPase" evidence="4">
    <location>
        <begin position="228"/>
        <end position="373"/>
    </location>
</feature>
<evidence type="ECO:0000256" key="1">
    <source>
        <dbReference type="ARBA" id="ARBA00006184"/>
    </source>
</evidence>
<feature type="region of interest" description="Disordered" evidence="3">
    <location>
        <begin position="643"/>
        <end position="669"/>
    </location>
</feature>
<dbReference type="Gene3D" id="3.40.50.300">
    <property type="entry name" value="P-loop containing nucleotide triphosphate hydrolases"/>
    <property type="match status" value="1"/>
</dbReference>
<feature type="region of interest" description="Disordered" evidence="3">
    <location>
        <begin position="550"/>
        <end position="574"/>
    </location>
</feature>
<dbReference type="InterPro" id="IPR049945">
    <property type="entry name" value="AAA_22"/>
</dbReference>
<dbReference type="GO" id="GO:0003688">
    <property type="term" value="F:DNA replication origin binding"/>
    <property type="evidence" value="ECO:0007669"/>
    <property type="project" value="TreeGrafter"/>
</dbReference>
<feature type="compositionally biased region" description="Basic and acidic residues" evidence="3">
    <location>
        <begin position="648"/>
        <end position="658"/>
    </location>
</feature>
<dbReference type="Proteomes" id="UP001219933">
    <property type="component" value="Chromosome 4"/>
</dbReference>
<dbReference type="GO" id="GO:0033314">
    <property type="term" value="P:mitotic DNA replication checkpoint signaling"/>
    <property type="evidence" value="ECO:0007669"/>
    <property type="project" value="TreeGrafter"/>
</dbReference>
<evidence type="ECO:0000313" key="5">
    <source>
        <dbReference type="EMBL" id="WFD36259.1"/>
    </source>
</evidence>
<dbReference type="InterPro" id="IPR050311">
    <property type="entry name" value="ORC1/CDC6"/>
</dbReference>
<dbReference type="EMBL" id="CP119880">
    <property type="protein sequence ID" value="WFD36259.1"/>
    <property type="molecule type" value="Genomic_DNA"/>
</dbReference>